<name>A0A507FP58_9FUNG</name>
<dbReference type="AlphaFoldDB" id="A0A507FP58"/>
<reference evidence="5 6" key="1">
    <citation type="journal article" date="2019" name="Sci. Rep.">
        <title>Comparative genomics of chytrid fungi reveal insights into the obligate biotrophic and pathogenic lifestyle of Synchytrium endobioticum.</title>
        <authorList>
            <person name="van de Vossenberg B.T.L.H."/>
            <person name="Warris S."/>
            <person name="Nguyen H.D.T."/>
            <person name="van Gent-Pelzer M.P.E."/>
            <person name="Joly D.L."/>
            <person name="van de Geest H.C."/>
            <person name="Bonants P.J.M."/>
            <person name="Smith D.S."/>
            <person name="Levesque C.A."/>
            <person name="van der Lee T.A.J."/>
        </authorList>
    </citation>
    <scope>NUCLEOTIDE SEQUENCE [LARGE SCALE GENOMIC DNA]</scope>
    <source>
        <strain evidence="5 6">CBS 675.73</strain>
    </source>
</reference>
<dbReference type="InterPro" id="IPR012338">
    <property type="entry name" value="Beta-lactam/transpept-like"/>
</dbReference>
<dbReference type="InterPro" id="IPR050491">
    <property type="entry name" value="AmpC-like"/>
</dbReference>
<gene>
    <name evidence="5" type="ORF">CcCBS67573_g01628</name>
</gene>
<feature type="transmembrane region" description="Helical" evidence="2">
    <location>
        <begin position="27"/>
        <end position="53"/>
    </location>
</feature>
<evidence type="ECO:0000313" key="5">
    <source>
        <dbReference type="EMBL" id="TPX77116.1"/>
    </source>
</evidence>
<evidence type="ECO:0000256" key="2">
    <source>
        <dbReference type="SAM" id="Phobius"/>
    </source>
</evidence>
<comment type="caution">
    <text evidence="5">The sequence shown here is derived from an EMBL/GenBank/DDBJ whole genome shotgun (WGS) entry which is preliminary data.</text>
</comment>
<evidence type="ECO:0000259" key="4">
    <source>
        <dbReference type="Pfam" id="PF11954"/>
    </source>
</evidence>
<proteinExistence type="inferred from homology"/>
<dbReference type="OrthoDB" id="5946976at2759"/>
<protein>
    <recommendedName>
        <fullName evidence="7">Beta-lactamase-related domain-containing protein</fullName>
    </recommendedName>
</protein>
<feature type="domain" description="Beta-lactamase-related" evidence="3">
    <location>
        <begin position="90"/>
        <end position="419"/>
    </location>
</feature>
<evidence type="ECO:0000259" key="3">
    <source>
        <dbReference type="Pfam" id="PF00144"/>
    </source>
</evidence>
<dbReference type="STRING" id="246404.A0A507FP58"/>
<dbReference type="Proteomes" id="UP000320333">
    <property type="component" value="Unassembled WGS sequence"/>
</dbReference>
<dbReference type="PANTHER" id="PTHR46825:SF15">
    <property type="entry name" value="BETA-LACTAMASE-RELATED DOMAIN-CONTAINING PROTEIN"/>
    <property type="match status" value="1"/>
</dbReference>
<dbReference type="Pfam" id="PF00144">
    <property type="entry name" value="Beta-lactamase"/>
    <property type="match status" value="1"/>
</dbReference>
<dbReference type="Pfam" id="PF11954">
    <property type="entry name" value="DUF3471"/>
    <property type="match status" value="1"/>
</dbReference>
<dbReference type="InterPro" id="IPR021860">
    <property type="entry name" value="Peptidase_S12_Pab87-rel_C"/>
</dbReference>
<keyword evidence="2" id="KW-0812">Transmembrane</keyword>
<keyword evidence="6" id="KW-1185">Reference proteome</keyword>
<organism evidence="5 6">
    <name type="scientific">Chytriomyces confervae</name>
    <dbReference type="NCBI Taxonomy" id="246404"/>
    <lineage>
        <taxon>Eukaryota</taxon>
        <taxon>Fungi</taxon>
        <taxon>Fungi incertae sedis</taxon>
        <taxon>Chytridiomycota</taxon>
        <taxon>Chytridiomycota incertae sedis</taxon>
        <taxon>Chytridiomycetes</taxon>
        <taxon>Chytridiales</taxon>
        <taxon>Chytriomycetaceae</taxon>
        <taxon>Chytriomyces</taxon>
    </lineage>
</organism>
<keyword evidence="2" id="KW-1133">Transmembrane helix</keyword>
<sequence>MHKLRENIAPATGAYHQLQPQTKRKPFIATIAQLALALVGFATASFIVLHFALVASPTALPFLLPIDPIVTADWDSLKNSLDSLRKEWLVPGMAVAVVHQGELVFTHASGLRNENDAVTTDTLFQIGSTTKAFTSFSVAQLVDAGVLNWETPLTSQYPVEFMDTTANATANLIDALSHRTGLPRHDFIMLNGATSEENLSRIKYLQPSAPFREKFQYNNHMVNLAGTIGGKVSGLGWDQLVHKSILKPLGMDNTFTDPYDIFSREDHSRGHGIMPDGSGSLFMFEYNETLWIDSTKPAGAILSSVNDLAKWVALINNKGVNPADGKRFVSEKQFSTIFTKHTPGAQLMPVTGGVIKDVSYGLGWFMESYRGKACVEHGGNTVGYSTQITTFPEDSLAIIVLTNLNGTPLPEIAAQYISDVLLFPRSWSYWSTLWKSYLLKAYAQSLIERRRIVNSRNKDSVPSLPLAAYVGTYHNAGYGDFQIRLRTVETFDAVLVGHPGHTSVLELVLGHWEYDTFGVFEMRLQRYRDYTFPLIQLHFHLADQGGAVESLSAKLESSVDNIVFKRVD</sequence>
<evidence type="ECO:0008006" key="7">
    <source>
        <dbReference type="Google" id="ProtNLM"/>
    </source>
</evidence>
<dbReference type="EMBL" id="QEAP01000028">
    <property type="protein sequence ID" value="TPX77116.1"/>
    <property type="molecule type" value="Genomic_DNA"/>
</dbReference>
<dbReference type="InterPro" id="IPR001466">
    <property type="entry name" value="Beta-lactam-related"/>
</dbReference>
<evidence type="ECO:0000256" key="1">
    <source>
        <dbReference type="ARBA" id="ARBA00038215"/>
    </source>
</evidence>
<accession>A0A507FP58</accession>
<feature type="domain" description="Peptidase S12 Pab87-related C-terminal" evidence="4">
    <location>
        <begin position="456"/>
        <end position="561"/>
    </location>
</feature>
<keyword evidence="2" id="KW-0472">Membrane</keyword>
<dbReference type="SUPFAM" id="SSF56601">
    <property type="entry name" value="beta-lactamase/transpeptidase-like"/>
    <property type="match status" value="1"/>
</dbReference>
<dbReference type="Gene3D" id="3.40.710.10">
    <property type="entry name" value="DD-peptidase/beta-lactamase superfamily"/>
    <property type="match status" value="1"/>
</dbReference>
<dbReference type="PANTHER" id="PTHR46825">
    <property type="entry name" value="D-ALANYL-D-ALANINE-CARBOXYPEPTIDASE/ENDOPEPTIDASE AMPH"/>
    <property type="match status" value="1"/>
</dbReference>
<comment type="similarity">
    <text evidence="1">Belongs to the peptidase S12 family.</text>
</comment>
<evidence type="ECO:0000313" key="6">
    <source>
        <dbReference type="Proteomes" id="UP000320333"/>
    </source>
</evidence>
<dbReference type="Gene3D" id="2.40.128.600">
    <property type="match status" value="1"/>
</dbReference>